<dbReference type="SUPFAM" id="SSF50475">
    <property type="entry name" value="FMN-binding split barrel"/>
    <property type="match status" value="1"/>
</dbReference>
<reference evidence="2 3" key="1">
    <citation type="submission" date="2014-03" db="EMBL/GenBank/DDBJ databases">
        <title>Genomics of Bifidobacteria.</title>
        <authorList>
            <person name="Ventura M."/>
            <person name="Milani C."/>
            <person name="Lugli G.A."/>
        </authorList>
    </citation>
    <scope>NUCLEOTIDE SEQUENCE [LARGE SCALE GENOMIC DNA]</scope>
    <source>
        <strain evidence="2 3">LMG 21395</strain>
    </source>
</reference>
<organism evidence="2 3">
    <name type="scientific">Bifidobacterium thermacidophilum subsp. thermacidophilum</name>
    <dbReference type="NCBI Taxonomy" id="79262"/>
    <lineage>
        <taxon>Bacteria</taxon>
        <taxon>Bacillati</taxon>
        <taxon>Actinomycetota</taxon>
        <taxon>Actinomycetes</taxon>
        <taxon>Bifidobacteriales</taxon>
        <taxon>Bifidobacteriaceae</taxon>
        <taxon>Bifidobacterium</taxon>
    </lineage>
</organism>
<proteinExistence type="predicted"/>
<dbReference type="InterPro" id="IPR012349">
    <property type="entry name" value="Split_barrel_FMN-bd"/>
</dbReference>
<sequence>MTDIASELPQHTPTSLSTPAQALARVPTPTSAAVARVSLPPSGSLRRAPHVHATTLAGAHRLMRRADREVRSPQQIKDILDSCEVVRIAYQDAEGLTIVPMNFGYQFTLERFPHPENDLPVSLSADGTPLPPDFGELRIFLHSAHEGRKIDAIRAAGNALQVAFELDCDHQVHEGRTPCNWSASFRSIVGTGTASVVTDLDEKIVAMQALMSKQAGMDHVPFTAQQMASVTVWQITSTNFTGKIHTVPRPHGGR</sequence>
<dbReference type="PANTHER" id="PTHR34071">
    <property type="entry name" value="5-NITROIMIDAZOLE ANTIBIOTICS RESISTANCE PROTEIN, NIMA-FAMILY-RELATED PROTEIN-RELATED"/>
    <property type="match status" value="1"/>
</dbReference>
<dbReference type="Proteomes" id="UP000029003">
    <property type="component" value="Unassembled WGS sequence"/>
</dbReference>
<dbReference type="AlphaFoldDB" id="A0A087E6J1"/>
<protein>
    <submittedName>
        <fullName evidence="2">Antibiotic resistance protein</fullName>
    </submittedName>
</protein>
<gene>
    <name evidence="2" type="ORF">THER5_0850</name>
</gene>
<dbReference type="PANTHER" id="PTHR34071:SF2">
    <property type="entry name" value="FLAVIN-NUCLEOTIDE-BINDING PROTEIN"/>
    <property type="match status" value="1"/>
</dbReference>
<evidence type="ECO:0000256" key="1">
    <source>
        <dbReference type="SAM" id="MobiDB-lite"/>
    </source>
</evidence>
<evidence type="ECO:0000313" key="3">
    <source>
        <dbReference type="Proteomes" id="UP000029003"/>
    </source>
</evidence>
<dbReference type="Gene3D" id="2.30.110.10">
    <property type="entry name" value="Electron Transport, Fmn-binding Protein, Chain A"/>
    <property type="match status" value="1"/>
</dbReference>
<feature type="compositionally biased region" description="Polar residues" evidence="1">
    <location>
        <begin position="9"/>
        <end position="20"/>
    </location>
</feature>
<dbReference type="Pfam" id="PF12900">
    <property type="entry name" value="Pyridox_ox_2"/>
    <property type="match status" value="1"/>
</dbReference>
<dbReference type="EMBL" id="JGZT01000005">
    <property type="protein sequence ID" value="KFJ03392.1"/>
    <property type="molecule type" value="Genomic_DNA"/>
</dbReference>
<evidence type="ECO:0000313" key="2">
    <source>
        <dbReference type="EMBL" id="KFJ03392.1"/>
    </source>
</evidence>
<feature type="region of interest" description="Disordered" evidence="1">
    <location>
        <begin position="1"/>
        <end position="20"/>
    </location>
</feature>
<name>A0A087E6J1_9BIFI</name>
<accession>A0A087E6J1</accession>
<comment type="caution">
    <text evidence="2">The sequence shown here is derived from an EMBL/GenBank/DDBJ whole genome shotgun (WGS) entry which is preliminary data.</text>
</comment>
<dbReference type="InterPro" id="IPR024747">
    <property type="entry name" value="Pyridox_Oxase-rel"/>
</dbReference>